<proteinExistence type="predicted"/>
<sequence length="181" mass="20544">MEQLANQKRSESVLSEKSDHHTAKLRVSGKKARKEMEANLKLSGQNECYSHDDTCQEKLQNCDTSKTDSVSNDTNLQAVTSVENSQDHEGEGCLEGQTESGYTSFSEFLRELGQESKMVMLQYSQTFTDSEAYEQQACQHVVDLTTHASILEKKVNEKKKILHDRLKEILQILSFNSDDNF</sequence>
<protein>
    <submittedName>
        <fullName evidence="2">Uncharacterized protein</fullName>
    </submittedName>
</protein>
<evidence type="ECO:0000313" key="3">
    <source>
        <dbReference type="Proteomes" id="UP001283361"/>
    </source>
</evidence>
<dbReference type="AlphaFoldDB" id="A0AAE0XYU4"/>
<feature type="compositionally biased region" description="Basic and acidic residues" evidence="1">
    <location>
        <begin position="8"/>
        <end position="22"/>
    </location>
</feature>
<keyword evidence="3" id="KW-1185">Reference proteome</keyword>
<accession>A0AAE0XYU4</accession>
<reference evidence="2" key="1">
    <citation type="journal article" date="2023" name="G3 (Bethesda)">
        <title>A reference genome for the long-term kleptoplast-retaining sea slug Elysia crispata morphotype clarki.</title>
        <authorList>
            <person name="Eastman K.E."/>
            <person name="Pendleton A.L."/>
            <person name="Shaikh M.A."/>
            <person name="Suttiyut T."/>
            <person name="Ogas R."/>
            <person name="Tomko P."/>
            <person name="Gavelis G."/>
            <person name="Widhalm J.R."/>
            <person name="Wisecaver J.H."/>
        </authorList>
    </citation>
    <scope>NUCLEOTIDE SEQUENCE</scope>
    <source>
        <strain evidence="2">ECLA1</strain>
    </source>
</reference>
<evidence type="ECO:0000256" key="1">
    <source>
        <dbReference type="SAM" id="MobiDB-lite"/>
    </source>
</evidence>
<gene>
    <name evidence="2" type="ORF">RRG08_017024</name>
</gene>
<dbReference type="EMBL" id="JAWDGP010007289">
    <property type="protein sequence ID" value="KAK3726717.1"/>
    <property type="molecule type" value="Genomic_DNA"/>
</dbReference>
<evidence type="ECO:0000313" key="2">
    <source>
        <dbReference type="EMBL" id="KAK3726717.1"/>
    </source>
</evidence>
<organism evidence="2 3">
    <name type="scientific">Elysia crispata</name>
    <name type="common">lettuce slug</name>
    <dbReference type="NCBI Taxonomy" id="231223"/>
    <lineage>
        <taxon>Eukaryota</taxon>
        <taxon>Metazoa</taxon>
        <taxon>Spiralia</taxon>
        <taxon>Lophotrochozoa</taxon>
        <taxon>Mollusca</taxon>
        <taxon>Gastropoda</taxon>
        <taxon>Heterobranchia</taxon>
        <taxon>Euthyneura</taxon>
        <taxon>Panpulmonata</taxon>
        <taxon>Sacoglossa</taxon>
        <taxon>Placobranchoidea</taxon>
        <taxon>Plakobranchidae</taxon>
        <taxon>Elysia</taxon>
    </lineage>
</organism>
<feature type="compositionally biased region" description="Basic residues" evidence="1">
    <location>
        <begin position="23"/>
        <end position="32"/>
    </location>
</feature>
<name>A0AAE0XYU4_9GAST</name>
<dbReference type="Proteomes" id="UP001283361">
    <property type="component" value="Unassembled WGS sequence"/>
</dbReference>
<feature type="region of interest" description="Disordered" evidence="1">
    <location>
        <begin position="1"/>
        <end position="32"/>
    </location>
</feature>
<comment type="caution">
    <text evidence="2">The sequence shown here is derived from an EMBL/GenBank/DDBJ whole genome shotgun (WGS) entry which is preliminary data.</text>
</comment>